<accession>A0ACB8VTE5</accession>
<protein>
    <submittedName>
        <fullName evidence="1">Uncharacterized protein</fullName>
    </submittedName>
</protein>
<organism evidence="1 2">
    <name type="scientific">Scortum barcoo</name>
    <name type="common">barcoo grunter</name>
    <dbReference type="NCBI Taxonomy" id="214431"/>
    <lineage>
        <taxon>Eukaryota</taxon>
        <taxon>Metazoa</taxon>
        <taxon>Chordata</taxon>
        <taxon>Craniata</taxon>
        <taxon>Vertebrata</taxon>
        <taxon>Euteleostomi</taxon>
        <taxon>Actinopterygii</taxon>
        <taxon>Neopterygii</taxon>
        <taxon>Teleostei</taxon>
        <taxon>Neoteleostei</taxon>
        <taxon>Acanthomorphata</taxon>
        <taxon>Eupercaria</taxon>
        <taxon>Centrarchiformes</taxon>
        <taxon>Terapontoidei</taxon>
        <taxon>Terapontidae</taxon>
        <taxon>Scortum</taxon>
    </lineage>
</organism>
<dbReference type="EMBL" id="CM041548">
    <property type="protein sequence ID" value="KAI3358863.1"/>
    <property type="molecule type" value="Genomic_DNA"/>
</dbReference>
<proteinExistence type="predicted"/>
<evidence type="ECO:0000313" key="1">
    <source>
        <dbReference type="EMBL" id="KAI3358863.1"/>
    </source>
</evidence>
<keyword evidence="2" id="KW-1185">Reference proteome</keyword>
<evidence type="ECO:0000313" key="2">
    <source>
        <dbReference type="Proteomes" id="UP000831701"/>
    </source>
</evidence>
<comment type="caution">
    <text evidence="1">The sequence shown here is derived from an EMBL/GenBank/DDBJ whole genome shotgun (WGS) entry which is preliminary data.</text>
</comment>
<sequence length="316" mass="35560">MEGRTGRYRLLLARRPRLLLFFSSRGTSGRSSEEPSNITVLITAAVVVLALIIIIIAVIGFIFYKKKKAHRPPPLKHSLKVFLTGSTGLPNFPEFVAAGVVDETLTSFCDSNKRFVEPKQDWMRKIFEDDPQHLEYYSQHCFENQPKSFKATFYTLNQLFNESGDLPSVSLLQKSPSSPVSCHATGFYPDRATLIWRKDGEELHEDVDHGEILPNHDGSFQMSVDLKLSSVTPEDWSRYDCVFHLSGVKDDIVTKLDKAEIRTNWGENGIRTNLGFPAGPVIGAVVGLLILICIAGLFLWRRNNDSDSDSDSDFLY</sequence>
<gene>
    <name evidence="1" type="ORF">L3Q82_015257</name>
</gene>
<name>A0ACB8VTE5_9TELE</name>
<dbReference type="Proteomes" id="UP000831701">
    <property type="component" value="Chromosome 18"/>
</dbReference>
<reference evidence="1" key="1">
    <citation type="submission" date="2022-04" db="EMBL/GenBank/DDBJ databases">
        <title>Jade perch genome.</title>
        <authorList>
            <person name="Chao B."/>
        </authorList>
    </citation>
    <scope>NUCLEOTIDE SEQUENCE</scope>
    <source>
        <strain evidence="1">CB-2022</strain>
    </source>
</reference>